<dbReference type="EMBL" id="PQIB02000016">
    <property type="protein sequence ID" value="RLM60816.1"/>
    <property type="molecule type" value="Genomic_DNA"/>
</dbReference>
<dbReference type="AlphaFoldDB" id="A0A3L6PR37"/>
<gene>
    <name evidence="2" type="ORF">C2845_PM14G09700</name>
</gene>
<proteinExistence type="predicted"/>
<name>A0A3L6PR37_PANMI</name>
<dbReference type="Proteomes" id="UP000275267">
    <property type="component" value="Unassembled WGS sequence"/>
</dbReference>
<dbReference type="PANTHER" id="PTHR34835:SF85">
    <property type="entry name" value="AMINOTRANSFERASE-LIKE PLANT MOBILE DOMAIN-CONTAINING PROTEIN"/>
    <property type="match status" value="1"/>
</dbReference>
<feature type="compositionally biased region" description="Acidic residues" evidence="1">
    <location>
        <begin position="208"/>
        <end position="230"/>
    </location>
</feature>
<evidence type="ECO:0000313" key="3">
    <source>
        <dbReference type="Proteomes" id="UP000275267"/>
    </source>
</evidence>
<evidence type="ECO:0000313" key="2">
    <source>
        <dbReference type="EMBL" id="RLM60816.1"/>
    </source>
</evidence>
<evidence type="ECO:0000256" key="1">
    <source>
        <dbReference type="SAM" id="MobiDB-lite"/>
    </source>
</evidence>
<dbReference type="OrthoDB" id="669288at2759"/>
<comment type="caution">
    <text evidence="2">The sequence shown here is derived from an EMBL/GenBank/DDBJ whole genome shotgun (WGS) entry which is preliminary data.</text>
</comment>
<dbReference type="PANTHER" id="PTHR34835">
    <property type="entry name" value="OS07G0283600 PROTEIN-RELATED"/>
    <property type="match status" value="1"/>
</dbReference>
<reference evidence="3" key="1">
    <citation type="journal article" date="2019" name="Nat. Commun.">
        <title>The genome of broomcorn millet.</title>
        <authorList>
            <person name="Zou C."/>
            <person name="Miki D."/>
            <person name="Li D."/>
            <person name="Tang Q."/>
            <person name="Xiao L."/>
            <person name="Rajput S."/>
            <person name="Deng P."/>
            <person name="Jia W."/>
            <person name="Huang R."/>
            <person name="Zhang M."/>
            <person name="Sun Y."/>
            <person name="Hu J."/>
            <person name="Fu X."/>
            <person name="Schnable P.S."/>
            <person name="Li F."/>
            <person name="Zhang H."/>
            <person name="Feng B."/>
            <person name="Zhu X."/>
            <person name="Liu R."/>
            <person name="Schnable J.C."/>
            <person name="Zhu J.-K."/>
            <person name="Zhang H."/>
        </authorList>
    </citation>
    <scope>NUCLEOTIDE SEQUENCE [LARGE SCALE GENOMIC DNA]</scope>
</reference>
<protein>
    <submittedName>
        <fullName evidence="2">Uncharacterized protein</fullName>
    </submittedName>
</protein>
<dbReference type="STRING" id="4540.A0A3L6PR37"/>
<feature type="compositionally biased region" description="Polar residues" evidence="1">
    <location>
        <begin position="311"/>
        <end position="324"/>
    </location>
</feature>
<feature type="region of interest" description="Disordered" evidence="1">
    <location>
        <begin position="187"/>
        <end position="334"/>
    </location>
</feature>
<organism evidence="2 3">
    <name type="scientific">Panicum miliaceum</name>
    <name type="common">Proso millet</name>
    <name type="synonym">Broomcorn millet</name>
    <dbReference type="NCBI Taxonomy" id="4540"/>
    <lineage>
        <taxon>Eukaryota</taxon>
        <taxon>Viridiplantae</taxon>
        <taxon>Streptophyta</taxon>
        <taxon>Embryophyta</taxon>
        <taxon>Tracheophyta</taxon>
        <taxon>Spermatophyta</taxon>
        <taxon>Magnoliopsida</taxon>
        <taxon>Liliopsida</taxon>
        <taxon>Poales</taxon>
        <taxon>Poaceae</taxon>
        <taxon>PACMAD clade</taxon>
        <taxon>Panicoideae</taxon>
        <taxon>Panicodae</taxon>
        <taxon>Paniceae</taxon>
        <taxon>Panicinae</taxon>
        <taxon>Panicum</taxon>
        <taxon>Panicum sect. Panicum</taxon>
    </lineage>
</organism>
<keyword evidence="3" id="KW-1185">Reference proteome</keyword>
<feature type="compositionally biased region" description="Gly residues" evidence="1">
    <location>
        <begin position="280"/>
        <end position="289"/>
    </location>
</feature>
<sequence>MDAINFIHNKYGILQGSAPKIEEIIKRIKNNKDANEDFLKFWLMIAVSTFLCPPTSLGISPRCYPSLVDVSRVKKLNWCQFVVDQLKVAAKKINTKNSIKGCILLLVIIYVDSLAIQNVQIPATMPRIAAWIRKLLDEVIKLDMNRDGSFGKLKKKRKICEAVRKVLGGVTEVLGTFIQELAFAKDGHPAGSSVRRSKRGRTVKHYEEEEDEEKEGDSEYEAEEEEDFCSSDEGCLGLDSKDEANHAAAPEDIPAMEENVPLSTRLKRMQSPLKEPINGHGTGSSGSTGGDDIVQDQKNTEPREDAPAPTVPNSISAPSASTVPAAQGDQGVKKLRSADIRQARLMLPQ</sequence>
<accession>A0A3L6PR37</accession>